<dbReference type="Proteomes" id="UP000537718">
    <property type="component" value="Unassembled WGS sequence"/>
</dbReference>
<dbReference type="SUPFAM" id="SSF46955">
    <property type="entry name" value="Putative DNA-binding domain"/>
    <property type="match status" value="1"/>
</dbReference>
<sequence>MKLDIVTMDDLQQFKTDFLQQMKDIIGQDKETQTKQWLRSSEVRKMLKISPGTLQNLRINGTLPFRKIGGIMYYSKSEMDKIMEGK</sequence>
<comment type="caution">
    <text evidence="2">The sequence shown here is derived from an EMBL/GenBank/DDBJ whole genome shotgun (WGS) entry which is preliminary data.</text>
</comment>
<name>A0A7W8YS96_9SPHI</name>
<gene>
    <name evidence="2" type="ORF">HDE69_001944</name>
</gene>
<dbReference type="InterPro" id="IPR009061">
    <property type="entry name" value="DNA-bd_dom_put_sf"/>
</dbReference>
<reference evidence="2 3" key="1">
    <citation type="submission" date="2020-08" db="EMBL/GenBank/DDBJ databases">
        <title>Genomic Encyclopedia of Type Strains, Phase IV (KMG-V): Genome sequencing to study the core and pangenomes of soil and plant-associated prokaryotes.</title>
        <authorList>
            <person name="Whitman W."/>
        </authorList>
    </citation>
    <scope>NUCLEOTIDE SEQUENCE [LARGE SCALE GENOMIC DNA]</scope>
    <source>
        <strain evidence="2 3">MP7CTX6</strain>
    </source>
</reference>
<proteinExistence type="predicted"/>
<evidence type="ECO:0000313" key="2">
    <source>
        <dbReference type="EMBL" id="MBB5620891.1"/>
    </source>
</evidence>
<feature type="domain" description="Helix-turn-helix" evidence="1">
    <location>
        <begin position="37"/>
        <end position="85"/>
    </location>
</feature>
<dbReference type="InterPro" id="IPR041657">
    <property type="entry name" value="HTH_17"/>
</dbReference>
<dbReference type="PANTHER" id="PTHR34585:SF22">
    <property type="entry name" value="HELIX-TURN-HELIX DOMAIN-CONTAINING PROTEIN"/>
    <property type="match status" value="1"/>
</dbReference>
<dbReference type="EMBL" id="JACHCF010000004">
    <property type="protein sequence ID" value="MBB5620891.1"/>
    <property type="molecule type" value="Genomic_DNA"/>
</dbReference>
<dbReference type="RefSeq" id="WP_183866900.1">
    <property type="nucleotide sequence ID" value="NZ_JACHCF010000004.1"/>
</dbReference>
<evidence type="ECO:0000259" key="1">
    <source>
        <dbReference type="Pfam" id="PF12728"/>
    </source>
</evidence>
<evidence type="ECO:0000313" key="3">
    <source>
        <dbReference type="Proteomes" id="UP000537718"/>
    </source>
</evidence>
<dbReference type="PANTHER" id="PTHR34585">
    <property type="match status" value="1"/>
</dbReference>
<dbReference type="AlphaFoldDB" id="A0A7W8YS96"/>
<protein>
    <recommendedName>
        <fullName evidence="1">Helix-turn-helix domain-containing protein</fullName>
    </recommendedName>
</protein>
<accession>A0A7W8YS96</accession>
<dbReference type="Pfam" id="PF12728">
    <property type="entry name" value="HTH_17"/>
    <property type="match status" value="1"/>
</dbReference>
<organism evidence="2 3">
    <name type="scientific">Pedobacter cryoconitis</name>
    <dbReference type="NCBI Taxonomy" id="188932"/>
    <lineage>
        <taxon>Bacteria</taxon>
        <taxon>Pseudomonadati</taxon>
        <taxon>Bacteroidota</taxon>
        <taxon>Sphingobacteriia</taxon>
        <taxon>Sphingobacteriales</taxon>
        <taxon>Sphingobacteriaceae</taxon>
        <taxon>Pedobacter</taxon>
    </lineage>
</organism>